<keyword evidence="1" id="KW-0472">Membrane</keyword>
<evidence type="ECO:0000256" key="1">
    <source>
        <dbReference type="SAM" id="Phobius"/>
    </source>
</evidence>
<evidence type="ECO:0000313" key="2">
    <source>
        <dbReference type="EMBL" id="RCK37933.1"/>
    </source>
</evidence>
<sequence>MDKVIPILTANLFPLWMITANLIARLGGMIILLLIGHAFAPDILGSYFLILAMVGLAVTATQAGTGPLLVRLVQTGSTIKVILTVIVRLLIALVAIMLLATRREFDATMHWPFLIMPVAAALSPDWVISARTEFPRLGLITVIAQLAGIGMALLAVATNNNAILFAITPMISVGAFIAAICFAMRSQISRQSFIASQELGCKQTIGLIGFTLLAGFLPNLDFVLLGNGDDTLFLAQRVFLFCAGLITAISATLFAKQQSGLVREFWLFAPMICVTATLLIFPVQVAHLIYATPDSGLISILRSGAFWPLLLAVIARQCLVLQETGHAIWLGWLLLIALLASSTLIPEPLETFDVIMAAQMRLALISLILAGSQIWLVRKGAYP</sequence>
<feature type="transmembrane region" description="Helical" evidence="1">
    <location>
        <begin position="267"/>
        <end position="290"/>
    </location>
</feature>
<keyword evidence="1" id="KW-0812">Transmembrane</keyword>
<dbReference type="Proteomes" id="UP000253226">
    <property type="component" value="Unassembled WGS sequence"/>
</dbReference>
<evidence type="ECO:0000313" key="3">
    <source>
        <dbReference type="Proteomes" id="UP000253226"/>
    </source>
</evidence>
<feature type="transmembrane region" description="Helical" evidence="1">
    <location>
        <begin position="358"/>
        <end position="377"/>
    </location>
</feature>
<feature type="transmembrane region" description="Helical" evidence="1">
    <location>
        <begin position="163"/>
        <end position="184"/>
    </location>
</feature>
<gene>
    <name evidence="2" type="ORF">TH19_07900</name>
</gene>
<feature type="transmembrane region" description="Helical" evidence="1">
    <location>
        <begin position="238"/>
        <end position="255"/>
    </location>
</feature>
<feature type="transmembrane region" description="Helical" evidence="1">
    <location>
        <begin position="12"/>
        <end position="35"/>
    </location>
</feature>
<feature type="transmembrane region" description="Helical" evidence="1">
    <location>
        <begin position="296"/>
        <end position="315"/>
    </location>
</feature>
<keyword evidence="1" id="KW-1133">Transmembrane helix</keyword>
<accession>A0A367W940</accession>
<proteinExistence type="predicted"/>
<reference evidence="2 3" key="1">
    <citation type="submission" date="2014-07" db="EMBL/GenBank/DDBJ databases">
        <title>Draft genome sequence of Thalassospira profundimaris 35.</title>
        <authorList>
            <person name="Lai Q."/>
            <person name="Shao Z."/>
        </authorList>
    </citation>
    <scope>NUCLEOTIDE SEQUENCE [LARGE SCALE GENOMIC DNA]</scope>
    <source>
        <strain evidence="2 3">35</strain>
    </source>
</reference>
<protein>
    <recommendedName>
        <fullName evidence="4">Polysaccharide biosynthesis protein</fullName>
    </recommendedName>
</protein>
<feature type="transmembrane region" description="Helical" evidence="1">
    <location>
        <begin position="81"/>
        <end position="99"/>
    </location>
</feature>
<feature type="transmembrane region" description="Helical" evidence="1">
    <location>
        <begin position="137"/>
        <end position="157"/>
    </location>
</feature>
<name>A0A367W940_9PROT</name>
<feature type="transmembrane region" description="Helical" evidence="1">
    <location>
        <begin position="327"/>
        <end position="346"/>
    </location>
</feature>
<dbReference type="OrthoDB" id="7366862at2"/>
<feature type="transmembrane region" description="Helical" evidence="1">
    <location>
        <begin position="205"/>
        <end position="226"/>
    </location>
</feature>
<organism evidence="2 3">
    <name type="scientific">Thalassospira profundimaris</name>
    <dbReference type="NCBI Taxonomy" id="502049"/>
    <lineage>
        <taxon>Bacteria</taxon>
        <taxon>Pseudomonadati</taxon>
        <taxon>Pseudomonadota</taxon>
        <taxon>Alphaproteobacteria</taxon>
        <taxon>Rhodospirillales</taxon>
        <taxon>Thalassospiraceae</taxon>
        <taxon>Thalassospira</taxon>
    </lineage>
</organism>
<comment type="caution">
    <text evidence="2">The sequence shown here is derived from an EMBL/GenBank/DDBJ whole genome shotgun (WGS) entry which is preliminary data.</text>
</comment>
<dbReference type="RefSeq" id="WP_114101737.1">
    <property type="nucleotide sequence ID" value="NZ_JPWF01000004.1"/>
</dbReference>
<evidence type="ECO:0008006" key="4">
    <source>
        <dbReference type="Google" id="ProtNLM"/>
    </source>
</evidence>
<dbReference type="EMBL" id="JPWF01000004">
    <property type="protein sequence ID" value="RCK37933.1"/>
    <property type="molecule type" value="Genomic_DNA"/>
</dbReference>
<feature type="transmembrane region" description="Helical" evidence="1">
    <location>
        <begin position="47"/>
        <end position="69"/>
    </location>
</feature>
<dbReference type="AlphaFoldDB" id="A0A367W940"/>